<feature type="transmembrane region" description="Helical" evidence="2">
    <location>
        <begin position="230"/>
        <end position="250"/>
    </location>
</feature>
<gene>
    <name evidence="4" type="ORF">AUR64_19300</name>
</gene>
<dbReference type="Proteomes" id="UP000054387">
    <property type="component" value="Unassembled WGS sequence"/>
</dbReference>
<evidence type="ECO:0000313" key="4">
    <source>
        <dbReference type="EMBL" id="KTG08380.1"/>
    </source>
</evidence>
<evidence type="ECO:0000313" key="5">
    <source>
        <dbReference type="Proteomes" id="UP000054387"/>
    </source>
</evidence>
<keyword evidence="2" id="KW-1133">Transmembrane helix</keyword>
<keyword evidence="2" id="KW-0472">Membrane</keyword>
<feature type="region of interest" description="Disordered" evidence="1">
    <location>
        <begin position="166"/>
        <end position="192"/>
    </location>
</feature>
<dbReference type="OrthoDB" id="221863at2157"/>
<proteinExistence type="predicted"/>
<comment type="caution">
    <text evidence="4">The sequence shown here is derived from an EMBL/GenBank/DDBJ whole genome shotgun (WGS) entry which is preliminary data.</text>
</comment>
<keyword evidence="2" id="KW-0812">Transmembrane</keyword>
<protein>
    <recommendedName>
        <fullName evidence="3">DUF3592 domain-containing protein</fullName>
    </recommendedName>
</protein>
<reference evidence="4 5" key="1">
    <citation type="submission" date="2015-12" db="EMBL/GenBank/DDBJ databases">
        <title>Haloprofundus marisrubri gen. nov., sp. nov., an extremely halophilic archaeon isolated from the Discovery deep brine-seawater interface in the Red Sea.</title>
        <authorList>
            <person name="Zhang G."/>
            <person name="Stingl U."/>
            <person name="Rashid M."/>
        </authorList>
    </citation>
    <scope>NUCLEOTIDE SEQUENCE [LARGE SCALE GENOMIC DNA]</scope>
    <source>
        <strain evidence="4 5">SB9</strain>
    </source>
</reference>
<dbReference type="AlphaFoldDB" id="A0A0W1R576"/>
<dbReference type="STRING" id="1514971.AUR64_19300"/>
<dbReference type="RefSeq" id="WP_058583100.1">
    <property type="nucleotide sequence ID" value="NZ_LOPU01000031.1"/>
</dbReference>
<keyword evidence="5" id="KW-1185">Reference proteome</keyword>
<dbReference type="EMBL" id="LOPU01000031">
    <property type="protein sequence ID" value="KTG08380.1"/>
    <property type="molecule type" value="Genomic_DNA"/>
</dbReference>
<evidence type="ECO:0000256" key="2">
    <source>
        <dbReference type="SAM" id="Phobius"/>
    </source>
</evidence>
<feature type="transmembrane region" description="Helical" evidence="2">
    <location>
        <begin position="131"/>
        <end position="149"/>
    </location>
</feature>
<dbReference type="Pfam" id="PF12158">
    <property type="entry name" value="DUF3592"/>
    <property type="match status" value="1"/>
</dbReference>
<feature type="transmembrane region" description="Helical" evidence="2">
    <location>
        <begin position="203"/>
        <end position="224"/>
    </location>
</feature>
<dbReference type="InterPro" id="IPR021994">
    <property type="entry name" value="DUF3592"/>
</dbReference>
<name>A0A0W1R576_9EURY</name>
<accession>A0A0W1R576</accession>
<feature type="compositionally biased region" description="Polar residues" evidence="1">
    <location>
        <begin position="182"/>
        <end position="191"/>
    </location>
</feature>
<sequence>MNAVRSPLVLFFAVVLVVGGGAWVVDQQLTADSFAETTGTVESAQLDSHEDTSARISIWGDREYEPNVTYTYTVDGQQHRNDRVSYRGDTESNMQWRISSLVSDYSSGAETTVHYNPDDPSTSYLREQFSFLPYVPLLLGLLVGAEYLTPGTYWIRRLRSVVSENSSSRRGDEWNDPESLDTESVNNTDNGAKNHDAPVSGSMAAVVWVGFVLLAGALLVQYALASARPYGLLLYAAIIGITVVAARAFLRMR</sequence>
<evidence type="ECO:0000256" key="1">
    <source>
        <dbReference type="SAM" id="MobiDB-lite"/>
    </source>
</evidence>
<organism evidence="4 5">
    <name type="scientific">Haloprofundus marisrubri</name>
    <dbReference type="NCBI Taxonomy" id="1514971"/>
    <lineage>
        <taxon>Archaea</taxon>
        <taxon>Methanobacteriati</taxon>
        <taxon>Methanobacteriota</taxon>
        <taxon>Stenosarchaea group</taxon>
        <taxon>Halobacteria</taxon>
        <taxon>Halobacteriales</taxon>
        <taxon>Haloferacaceae</taxon>
        <taxon>Haloprofundus</taxon>
    </lineage>
</organism>
<evidence type="ECO:0000259" key="3">
    <source>
        <dbReference type="Pfam" id="PF12158"/>
    </source>
</evidence>
<feature type="domain" description="DUF3592" evidence="3">
    <location>
        <begin position="37"/>
        <end position="127"/>
    </location>
</feature>